<name>A0A0T6LLH1_WENVI</name>
<organism evidence="1 2">
    <name type="scientific">Wenjunlia vitaminophila</name>
    <name type="common">Streptomyces vitaminophilus</name>
    <dbReference type="NCBI Taxonomy" id="76728"/>
    <lineage>
        <taxon>Bacteria</taxon>
        <taxon>Bacillati</taxon>
        <taxon>Actinomycetota</taxon>
        <taxon>Actinomycetes</taxon>
        <taxon>Kitasatosporales</taxon>
        <taxon>Streptomycetaceae</taxon>
        <taxon>Wenjunlia</taxon>
    </lineage>
</organism>
<dbReference type="InterPro" id="IPR032716">
    <property type="entry name" value="ACC_epsilon"/>
</dbReference>
<sequence>MNVVRGNPTPEELAALVAVVAAARARAAAVPARGPVSVWAQRARNIRPVPHPGPAAWRSSAWPR</sequence>
<protein>
    <recommendedName>
        <fullName evidence="3">Acyl-CoA carboxylase subunit epsilon</fullName>
    </recommendedName>
</protein>
<gene>
    <name evidence="1" type="ORF">AQ490_09285</name>
</gene>
<keyword evidence="2" id="KW-1185">Reference proteome</keyword>
<dbReference type="GO" id="GO:0003989">
    <property type="term" value="F:acetyl-CoA carboxylase activity"/>
    <property type="evidence" value="ECO:0007669"/>
    <property type="project" value="InterPro"/>
</dbReference>
<dbReference type="Pfam" id="PF13822">
    <property type="entry name" value="ACC_epsilon"/>
    <property type="match status" value="1"/>
</dbReference>
<dbReference type="EMBL" id="LLZU01000038">
    <property type="protein sequence ID" value="KRV46951.1"/>
    <property type="molecule type" value="Genomic_DNA"/>
</dbReference>
<dbReference type="AlphaFoldDB" id="A0A0T6LLH1"/>
<dbReference type="GO" id="GO:0004658">
    <property type="term" value="F:propionyl-CoA carboxylase activity"/>
    <property type="evidence" value="ECO:0007669"/>
    <property type="project" value="InterPro"/>
</dbReference>
<dbReference type="RefSeq" id="WP_018381933.1">
    <property type="nucleotide sequence ID" value="NZ_LLZU01000038.1"/>
</dbReference>
<comment type="caution">
    <text evidence="1">The sequence shown here is derived from an EMBL/GenBank/DDBJ whole genome shotgun (WGS) entry which is preliminary data.</text>
</comment>
<accession>A0A0T6LLH1</accession>
<dbReference type="Proteomes" id="UP000050867">
    <property type="component" value="Unassembled WGS sequence"/>
</dbReference>
<dbReference type="STRING" id="76728.AQ490_09285"/>
<evidence type="ECO:0000313" key="1">
    <source>
        <dbReference type="EMBL" id="KRV46951.1"/>
    </source>
</evidence>
<proteinExistence type="predicted"/>
<reference evidence="1 2" key="1">
    <citation type="submission" date="2015-10" db="EMBL/GenBank/DDBJ databases">
        <title>Draft genome sequence of pyrrolomycin-producing Streptomyces vitaminophilus.</title>
        <authorList>
            <person name="Graham D.E."/>
            <person name="Mahan K.M."/>
            <person name="Klingeman D.M."/>
            <person name="Hettich R.L."/>
            <person name="Parry R.J."/>
        </authorList>
    </citation>
    <scope>NUCLEOTIDE SEQUENCE [LARGE SCALE GENOMIC DNA]</scope>
    <source>
        <strain evidence="1 2">ATCC 31673</strain>
    </source>
</reference>
<dbReference type="OrthoDB" id="3855623at2"/>
<evidence type="ECO:0000313" key="2">
    <source>
        <dbReference type="Proteomes" id="UP000050867"/>
    </source>
</evidence>
<evidence type="ECO:0008006" key="3">
    <source>
        <dbReference type="Google" id="ProtNLM"/>
    </source>
</evidence>